<protein>
    <submittedName>
        <fullName evidence="2">Polyketide cyclase</fullName>
    </submittedName>
</protein>
<sequence>MSENVRPSIPAQIAEQYVGIWNENNPARRRTLIEQTFTAQASYLDPIMQAAGHEGLDAMISAAQAQFAGLRFHVSGTPDGHHDVVRFSWSLGAEDAEHLAAGTDIVVVAPDGRIERITGFLDKMPS</sequence>
<gene>
    <name evidence="2" type="ORF">AFM18_24530</name>
</gene>
<dbReference type="Gene3D" id="3.10.450.50">
    <property type="match status" value="1"/>
</dbReference>
<comment type="caution">
    <text evidence="2">The sequence shown here is derived from an EMBL/GenBank/DDBJ whole genome shotgun (WGS) entry which is preliminary data.</text>
</comment>
<proteinExistence type="predicted"/>
<dbReference type="EMBL" id="LGVG01000044">
    <property type="protein sequence ID" value="KNE24807.1"/>
    <property type="molecule type" value="Genomic_DNA"/>
</dbReference>
<dbReference type="SUPFAM" id="SSF54427">
    <property type="entry name" value="NTF2-like"/>
    <property type="match status" value="1"/>
</dbReference>
<dbReference type="InterPro" id="IPR032710">
    <property type="entry name" value="NTF2-like_dom_sf"/>
</dbReference>
<evidence type="ECO:0000259" key="1">
    <source>
        <dbReference type="Pfam" id="PF12680"/>
    </source>
</evidence>
<organism evidence="2 3">
    <name type="scientific">Achromobacter spanius</name>
    <dbReference type="NCBI Taxonomy" id="217203"/>
    <lineage>
        <taxon>Bacteria</taxon>
        <taxon>Pseudomonadati</taxon>
        <taxon>Pseudomonadota</taxon>
        <taxon>Betaproteobacteria</taxon>
        <taxon>Burkholderiales</taxon>
        <taxon>Alcaligenaceae</taxon>
        <taxon>Achromobacter</taxon>
    </lineage>
</organism>
<dbReference type="RefSeq" id="WP_050449494.1">
    <property type="nucleotide sequence ID" value="NZ_LGVG01000044.1"/>
</dbReference>
<evidence type="ECO:0000313" key="3">
    <source>
        <dbReference type="Proteomes" id="UP000037511"/>
    </source>
</evidence>
<feature type="domain" description="SnoaL-like" evidence="1">
    <location>
        <begin position="15"/>
        <end position="116"/>
    </location>
</feature>
<dbReference type="Pfam" id="PF12680">
    <property type="entry name" value="SnoaL_2"/>
    <property type="match status" value="1"/>
</dbReference>
<accession>A0AAW3HZU1</accession>
<dbReference type="InterPro" id="IPR037401">
    <property type="entry name" value="SnoaL-like"/>
</dbReference>
<name>A0AAW3HZU1_9BURK</name>
<reference evidence="2 3" key="1">
    <citation type="submission" date="2015-07" db="EMBL/GenBank/DDBJ databases">
        <title>Draft genome of Achromobacter spanius.</title>
        <authorList>
            <person name="Wang X."/>
        </authorList>
    </citation>
    <scope>NUCLEOTIDE SEQUENCE [LARGE SCALE GENOMIC DNA]</scope>
    <source>
        <strain evidence="2 3">CGMCC9173</strain>
    </source>
</reference>
<evidence type="ECO:0000313" key="2">
    <source>
        <dbReference type="EMBL" id="KNE24807.1"/>
    </source>
</evidence>
<dbReference type="AlphaFoldDB" id="A0AAW3HZU1"/>
<dbReference type="Proteomes" id="UP000037511">
    <property type="component" value="Unassembled WGS sequence"/>
</dbReference>